<evidence type="ECO:0000313" key="1">
    <source>
        <dbReference type="EMBL" id="MFK2904550.1"/>
    </source>
</evidence>
<dbReference type="EMBL" id="JADIKM010000003">
    <property type="protein sequence ID" value="MFK2904550.1"/>
    <property type="molecule type" value="Genomic_DNA"/>
</dbReference>
<reference evidence="1 2" key="1">
    <citation type="submission" date="2020-10" db="EMBL/GenBank/DDBJ databases">
        <title>Phylogeny of dyella-like bacteria.</title>
        <authorList>
            <person name="Fu J."/>
        </authorList>
    </citation>
    <scope>NUCLEOTIDE SEQUENCE [LARGE SCALE GENOMIC DNA]</scope>
    <source>
        <strain evidence="1 2">Gsoil3046</strain>
    </source>
</reference>
<protein>
    <submittedName>
        <fullName evidence="1">Uncharacterized protein</fullName>
    </submittedName>
</protein>
<proteinExistence type="predicted"/>
<gene>
    <name evidence="1" type="ORF">ISP17_11290</name>
</gene>
<accession>A0ABW8JY05</accession>
<name>A0ABW8JY05_9GAMM</name>
<dbReference type="Proteomes" id="UP001620460">
    <property type="component" value="Unassembled WGS sequence"/>
</dbReference>
<organism evidence="1 2">
    <name type="scientific">Dyella ginsengisoli</name>
    <dbReference type="NCBI Taxonomy" id="363848"/>
    <lineage>
        <taxon>Bacteria</taxon>
        <taxon>Pseudomonadati</taxon>
        <taxon>Pseudomonadota</taxon>
        <taxon>Gammaproteobacteria</taxon>
        <taxon>Lysobacterales</taxon>
        <taxon>Rhodanobacteraceae</taxon>
        <taxon>Dyella</taxon>
    </lineage>
</organism>
<comment type="caution">
    <text evidence="1">The sequence shown here is derived from an EMBL/GenBank/DDBJ whole genome shotgun (WGS) entry which is preliminary data.</text>
</comment>
<evidence type="ECO:0000313" key="2">
    <source>
        <dbReference type="Proteomes" id="UP001620460"/>
    </source>
</evidence>
<keyword evidence="2" id="KW-1185">Reference proteome</keyword>
<sequence length="60" mass="6724">MTRTHRPDRKTAIVNAGKSCEACLRHAHVLRQRGDDLGADHALQQAATWSRIAFTRAMQP</sequence>
<dbReference type="RefSeq" id="WP_404633173.1">
    <property type="nucleotide sequence ID" value="NZ_JADIKM010000003.1"/>
</dbReference>